<dbReference type="InterPro" id="IPR047589">
    <property type="entry name" value="DUF11_rpt"/>
</dbReference>
<sequence length="681" mass="67697">MPNTSSLDRVSKISILVADGDADSTVGDSLSLNSNLSTATTISTPNRPSGNFFLGAVTTAQEDGTEALQVGSATTAIASTTGGLDVATYIAAPAIIPVGSTSVTATIASPTSGGELLLAHNIIVMANTTNSNVRLVKTIEGGATTVTNGNSLKYILTVDNAQGVTEALNVVTVDTLPQGLTYNSTEISYDAGATWTTLSGVTTSVSGGVTTITTPAVRRIDPDGKVWGGTNAIATQLGTQNVRYRITATANGAAFGSVTNTATATSGVTETTTVADNTGARDVTINRRTNLVITKIDGVAAVNAGGTATYTIRVTNTGTDAVTGAVLRDPLATGLTKTAVACSATPGQCTAGTTPTITQLEGAAGYALPALASGQFYEITVTATVTATSGSVTNTATVAAPSGATDPDTSNNTASDVNTVAAADVTITKTGPAYAKPGGDVTYTLTVSNSGAATAAAVSVTDLLPPNVTYKSSAPAATVSGQNLTWSLGSLASGASQILTVVVTAPSTATLASTPAARTLTNTATVSTTTPESNPDNSASAVTQMVDAALTKTVKNVTQNTAVGTTGGGRPGEVLEYCIAFENIGAVALPNFVVTDQVPGNTNAQTGGYDAEEASAATGFGVKLTRGTTTPTTSYFTSAADTDVGALSSTGGSFGRGTMTVNLGALTVGDQGSVCFRTAIR</sequence>
<feature type="domain" description="DUF11" evidence="1">
    <location>
        <begin position="291"/>
        <end position="415"/>
    </location>
</feature>
<dbReference type="PANTHER" id="PTHR34819">
    <property type="entry name" value="LARGE CYSTEINE-RICH PERIPLASMIC PROTEIN OMCB"/>
    <property type="match status" value="1"/>
</dbReference>
<evidence type="ECO:0000313" key="3">
    <source>
        <dbReference type="Proteomes" id="UP001423409"/>
    </source>
</evidence>
<dbReference type="Pfam" id="PF01345">
    <property type="entry name" value="DUF11"/>
    <property type="match status" value="2"/>
</dbReference>
<dbReference type="Gene3D" id="2.60.40.740">
    <property type="match status" value="1"/>
</dbReference>
<feature type="domain" description="DUF11" evidence="1">
    <location>
        <begin position="424"/>
        <end position="543"/>
    </location>
</feature>
<gene>
    <name evidence="2" type="ORF">Dcae01_03113</name>
</gene>
<dbReference type="InterPro" id="IPR013783">
    <property type="entry name" value="Ig-like_fold"/>
</dbReference>
<proteinExistence type="predicted"/>
<dbReference type="PANTHER" id="PTHR34819:SF3">
    <property type="entry name" value="CELL SURFACE PROTEIN"/>
    <property type="match status" value="1"/>
</dbReference>
<dbReference type="EMBL" id="BAABQU010000058">
    <property type="protein sequence ID" value="GAA5441575.1"/>
    <property type="molecule type" value="Genomic_DNA"/>
</dbReference>
<name>A0ABP9UIS1_9DEIO</name>
<keyword evidence="3" id="KW-1185">Reference proteome</keyword>
<dbReference type="InterPro" id="IPR051172">
    <property type="entry name" value="Chlamydia_OmcB"/>
</dbReference>
<organism evidence="2 3">
    <name type="scientific">Deinococcus caeni</name>
    <dbReference type="NCBI Taxonomy" id="569127"/>
    <lineage>
        <taxon>Bacteria</taxon>
        <taxon>Thermotogati</taxon>
        <taxon>Deinococcota</taxon>
        <taxon>Deinococci</taxon>
        <taxon>Deinococcales</taxon>
        <taxon>Deinococcaceae</taxon>
        <taxon>Deinococcus</taxon>
    </lineage>
</organism>
<protein>
    <recommendedName>
        <fullName evidence="1">DUF11 domain-containing protein</fullName>
    </recommendedName>
</protein>
<dbReference type="Proteomes" id="UP001423409">
    <property type="component" value="Unassembled WGS sequence"/>
</dbReference>
<evidence type="ECO:0000259" key="1">
    <source>
        <dbReference type="Pfam" id="PF01345"/>
    </source>
</evidence>
<reference evidence="2 3" key="1">
    <citation type="submission" date="2024-02" db="EMBL/GenBank/DDBJ databases">
        <title>Deinococcus caeni NBRC 101312.</title>
        <authorList>
            <person name="Ichikawa N."/>
            <person name="Katano-Makiyama Y."/>
            <person name="Hidaka K."/>
        </authorList>
    </citation>
    <scope>NUCLEOTIDE SEQUENCE [LARGE SCALE GENOMIC DNA]</scope>
    <source>
        <strain evidence="2 3">NBRC 101312</strain>
    </source>
</reference>
<dbReference type="InterPro" id="IPR001434">
    <property type="entry name" value="OmcB-like_DUF11"/>
</dbReference>
<evidence type="ECO:0000313" key="2">
    <source>
        <dbReference type="EMBL" id="GAA5441575.1"/>
    </source>
</evidence>
<accession>A0ABP9UIS1</accession>
<dbReference type="NCBIfam" id="TIGR01451">
    <property type="entry name" value="B_ant_repeat"/>
    <property type="match status" value="3"/>
</dbReference>
<comment type="caution">
    <text evidence="2">The sequence shown here is derived from an EMBL/GenBank/DDBJ whole genome shotgun (WGS) entry which is preliminary data.</text>
</comment>
<dbReference type="Gene3D" id="2.60.40.10">
    <property type="entry name" value="Immunoglobulins"/>
    <property type="match status" value="2"/>
</dbReference>